<dbReference type="Proteomes" id="UP001446871">
    <property type="component" value="Unassembled WGS sequence"/>
</dbReference>
<dbReference type="SUPFAM" id="SSF57850">
    <property type="entry name" value="RING/U-box"/>
    <property type="match status" value="1"/>
</dbReference>
<comment type="caution">
    <text evidence="5">The sequence shown here is derived from an EMBL/GenBank/DDBJ whole genome shotgun (WGS) entry which is preliminary data.</text>
</comment>
<keyword evidence="6" id="KW-1185">Reference proteome</keyword>
<feature type="region of interest" description="Disordered" evidence="4">
    <location>
        <begin position="328"/>
        <end position="351"/>
    </location>
</feature>
<organism evidence="5 6">
    <name type="scientific">Apiospora saccharicola</name>
    <dbReference type="NCBI Taxonomy" id="335842"/>
    <lineage>
        <taxon>Eukaryota</taxon>
        <taxon>Fungi</taxon>
        <taxon>Dikarya</taxon>
        <taxon>Ascomycota</taxon>
        <taxon>Pezizomycotina</taxon>
        <taxon>Sordariomycetes</taxon>
        <taxon>Xylariomycetidae</taxon>
        <taxon>Amphisphaeriales</taxon>
        <taxon>Apiosporaceae</taxon>
        <taxon>Apiospora</taxon>
    </lineage>
</organism>
<gene>
    <name evidence="5" type="ORF">PG996_009934</name>
</gene>
<dbReference type="PANTHER" id="PTHR11685">
    <property type="entry name" value="RBR FAMILY RING FINGER AND IBR DOMAIN-CONTAINING"/>
    <property type="match status" value="1"/>
</dbReference>
<keyword evidence="1" id="KW-0479">Metal-binding</keyword>
<sequence>MEVIEQPNTPLVGIDDESLALILDLQRQDETALKLYLEEVAQATVFAFDRRLARSIQTAVQEDANTLHHLLAEEKTATQDHQLSLELSRPGSAQSTRRPPATDTIKSAEDEDMELIEKMEYLYVTGEHDDTEDIYGVSDDETSVVGEGAESSKWAASRPHRTRECVCCGDTRHFTDVSRAPCQHEYCRDCLRRLFEDAMRDESLFPPRCCKKPLPLDKNLLFLPQTVVATFREKTAELSTSNRTYFHRKECSAFLHPSKYVNQVARCDDCAAENCINCKGSSHGGDCPQDEQLQQVLALSRRLSLWCRILLRLWYNLEEMQMCRMGRTPAAGTGRSNRRQGPPNHPFAANIEARARNGRIDRIV</sequence>
<evidence type="ECO:0000256" key="2">
    <source>
        <dbReference type="ARBA" id="ARBA00022771"/>
    </source>
</evidence>
<dbReference type="InterPro" id="IPR031127">
    <property type="entry name" value="E3_UB_ligase_RBR"/>
</dbReference>
<accession>A0ABR1UQ81</accession>
<protein>
    <submittedName>
        <fullName evidence="5">Ibr finger domain containing protein</fullName>
    </submittedName>
</protein>
<evidence type="ECO:0000313" key="5">
    <source>
        <dbReference type="EMBL" id="KAK8060004.1"/>
    </source>
</evidence>
<dbReference type="PROSITE" id="PS00518">
    <property type="entry name" value="ZF_RING_1"/>
    <property type="match status" value="1"/>
</dbReference>
<keyword evidence="2" id="KW-0863">Zinc-finger</keyword>
<evidence type="ECO:0000256" key="3">
    <source>
        <dbReference type="ARBA" id="ARBA00022833"/>
    </source>
</evidence>
<evidence type="ECO:0000256" key="1">
    <source>
        <dbReference type="ARBA" id="ARBA00022723"/>
    </source>
</evidence>
<proteinExistence type="predicted"/>
<dbReference type="EMBL" id="JAQQWM010000006">
    <property type="protein sequence ID" value="KAK8060004.1"/>
    <property type="molecule type" value="Genomic_DNA"/>
</dbReference>
<reference evidence="5 6" key="1">
    <citation type="submission" date="2023-01" db="EMBL/GenBank/DDBJ databases">
        <title>Analysis of 21 Apiospora genomes using comparative genomics revels a genus with tremendous synthesis potential of carbohydrate active enzymes and secondary metabolites.</title>
        <authorList>
            <person name="Sorensen T."/>
        </authorList>
    </citation>
    <scope>NUCLEOTIDE SEQUENCE [LARGE SCALE GENOMIC DNA]</scope>
    <source>
        <strain evidence="5 6">CBS 83171</strain>
    </source>
</reference>
<feature type="region of interest" description="Disordered" evidence="4">
    <location>
        <begin position="78"/>
        <end position="103"/>
    </location>
</feature>
<dbReference type="InterPro" id="IPR017907">
    <property type="entry name" value="Znf_RING_CS"/>
</dbReference>
<evidence type="ECO:0000256" key="4">
    <source>
        <dbReference type="SAM" id="MobiDB-lite"/>
    </source>
</evidence>
<evidence type="ECO:0000313" key="6">
    <source>
        <dbReference type="Proteomes" id="UP001446871"/>
    </source>
</evidence>
<keyword evidence="3" id="KW-0862">Zinc</keyword>
<name>A0ABR1UQ81_9PEZI</name>